<dbReference type="PANTHER" id="PTHR30146">
    <property type="entry name" value="LACI-RELATED TRANSCRIPTIONAL REPRESSOR"/>
    <property type="match status" value="1"/>
</dbReference>
<evidence type="ECO:0000313" key="6">
    <source>
        <dbReference type="Proteomes" id="UP000199645"/>
    </source>
</evidence>
<dbReference type="AlphaFoldDB" id="A0A1I2A022"/>
<dbReference type="PANTHER" id="PTHR30146:SF109">
    <property type="entry name" value="HTH-TYPE TRANSCRIPTIONAL REGULATOR GALS"/>
    <property type="match status" value="1"/>
</dbReference>
<keyword evidence="6" id="KW-1185">Reference proteome</keyword>
<evidence type="ECO:0000313" key="5">
    <source>
        <dbReference type="EMBL" id="SFE37209.1"/>
    </source>
</evidence>
<proteinExistence type="predicted"/>
<dbReference type="CDD" id="cd01392">
    <property type="entry name" value="HTH_LacI"/>
    <property type="match status" value="1"/>
</dbReference>
<sequence length="347" mass="36568">MRRRYRAPMAPSEPQRRTTVHDIAAAAGVSRGTVSRALNGGYVSAAARAAIEEAIAGIGFVPNTAARTLRTRRSQAVAFVALGQHAGAFADPNIGAVMLAANAVLSGADHQMVNLLLESPRDTERVARHLSGGFVDGAIVVSARAGDPIIKVIRDLRLPAAVVGHPPDLGDAVPYVGIDNETAAREIVSRLLATGRRRTGMIAAAQDRDSCTDRLAGYRSAMGPAFEEHLVVRVPGHDHRCGADGMRLLLEREPAIDGVFAASDVLAAGALEALREAGRAVPGDVGVVGFDDSPWAVWSQPRLSTVRQPIEEIGSAAAHLVLRQLRGEPVDPGGRILPTTTVWRDSA</sequence>
<dbReference type="Proteomes" id="UP000199645">
    <property type="component" value="Unassembled WGS sequence"/>
</dbReference>
<protein>
    <submittedName>
        <fullName evidence="5">DNA-binding transcriptional regulator, LacI/PurR family</fullName>
    </submittedName>
</protein>
<keyword evidence="1" id="KW-0805">Transcription regulation</keyword>
<dbReference type="InterPro" id="IPR000843">
    <property type="entry name" value="HTH_LacI"/>
</dbReference>
<dbReference type="GO" id="GO:0003700">
    <property type="term" value="F:DNA-binding transcription factor activity"/>
    <property type="evidence" value="ECO:0007669"/>
    <property type="project" value="TreeGrafter"/>
</dbReference>
<dbReference type="InterPro" id="IPR046335">
    <property type="entry name" value="LacI/GalR-like_sensor"/>
</dbReference>
<organism evidence="5 6">
    <name type="scientific">Actinoplanes philippinensis</name>
    <dbReference type="NCBI Taxonomy" id="35752"/>
    <lineage>
        <taxon>Bacteria</taxon>
        <taxon>Bacillati</taxon>
        <taxon>Actinomycetota</taxon>
        <taxon>Actinomycetes</taxon>
        <taxon>Micromonosporales</taxon>
        <taxon>Micromonosporaceae</taxon>
        <taxon>Actinoplanes</taxon>
    </lineage>
</organism>
<dbReference type="Pfam" id="PF00356">
    <property type="entry name" value="LacI"/>
    <property type="match status" value="1"/>
</dbReference>
<dbReference type="GO" id="GO:0000976">
    <property type="term" value="F:transcription cis-regulatory region binding"/>
    <property type="evidence" value="ECO:0007669"/>
    <property type="project" value="TreeGrafter"/>
</dbReference>
<dbReference type="CDD" id="cd06267">
    <property type="entry name" value="PBP1_LacI_sugar_binding-like"/>
    <property type="match status" value="1"/>
</dbReference>
<keyword evidence="3" id="KW-0804">Transcription</keyword>
<evidence type="ECO:0000256" key="3">
    <source>
        <dbReference type="ARBA" id="ARBA00023163"/>
    </source>
</evidence>
<dbReference type="InterPro" id="IPR010982">
    <property type="entry name" value="Lambda_DNA-bd_dom_sf"/>
</dbReference>
<feature type="domain" description="HTH lacI-type" evidence="4">
    <location>
        <begin position="18"/>
        <end position="71"/>
    </location>
</feature>
<dbReference type="SUPFAM" id="SSF47413">
    <property type="entry name" value="lambda repressor-like DNA-binding domains"/>
    <property type="match status" value="1"/>
</dbReference>
<dbReference type="Gene3D" id="3.40.50.2300">
    <property type="match status" value="2"/>
</dbReference>
<gene>
    <name evidence="5" type="ORF">SAMN05421541_101415</name>
</gene>
<dbReference type="Gene3D" id="1.10.260.40">
    <property type="entry name" value="lambda repressor-like DNA-binding domains"/>
    <property type="match status" value="1"/>
</dbReference>
<evidence type="ECO:0000256" key="2">
    <source>
        <dbReference type="ARBA" id="ARBA00023125"/>
    </source>
</evidence>
<dbReference type="Pfam" id="PF13377">
    <property type="entry name" value="Peripla_BP_3"/>
    <property type="match status" value="1"/>
</dbReference>
<dbReference type="STRING" id="35752.SAMN05421541_101415"/>
<reference evidence="5 6" key="1">
    <citation type="submission" date="2016-10" db="EMBL/GenBank/DDBJ databases">
        <authorList>
            <person name="de Groot N.N."/>
        </authorList>
    </citation>
    <scope>NUCLEOTIDE SEQUENCE [LARGE SCALE GENOMIC DNA]</scope>
    <source>
        <strain evidence="5 6">DSM 43019</strain>
    </source>
</reference>
<name>A0A1I2A022_9ACTN</name>
<dbReference type="PROSITE" id="PS50932">
    <property type="entry name" value="HTH_LACI_2"/>
    <property type="match status" value="1"/>
</dbReference>
<dbReference type="InterPro" id="IPR028082">
    <property type="entry name" value="Peripla_BP_I"/>
</dbReference>
<dbReference type="SMART" id="SM00354">
    <property type="entry name" value="HTH_LACI"/>
    <property type="match status" value="1"/>
</dbReference>
<dbReference type="PROSITE" id="PS00356">
    <property type="entry name" value="HTH_LACI_1"/>
    <property type="match status" value="1"/>
</dbReference>
<evidence type="ECO:0000256" key="1">
    <source>
        <dbReference type="ARBA" id="ARBA00023015"/>
    </source>
</evidence>
<dbReference type="SUPFAM" id="SSF53822">
    <property type="entry name" value="Periplasmic binding protein-like I"/>
    <property type="match status" value="1"/>
</dbReference>
<dbReference type="EMBL" id="FONV01000001">
    <property type="protein sequence ID" value="SFE37209.1"/>
    <property type="molecule type" value="Genomic_DNA"/>
</dbReference>
<evidence type="ECO:0000259" key="4">
    <source>
        <dbReference type="PROSITE" id="PS50932"/>
    </source>
</evidence>
<keyword evidence="2 5" id="KW-0238">DNA-binding</keyword>
<accession>A0A1I2A022</accession>